<reference evidence="5" key="1">
    <citation type="journal article" date="2019" name="Sci. Rep.">
        <title>Draft genome of Tanacetum cinerariifolium, the natural source of mosquito coil.</title>
        <authorList>
            <person name="Yamashiro T."/>
            <person name="Shiraishi A."/>
            <person name="Satake H."/>
            <person name="Nakayama K."/>
        </authorList>
    </citation>
    <scope>NUCLEOTIDE SEQUENCE</scope>
</reference>
<evidence type="ECO:0000259" key="4">
    <source>
        <dbReference type="PROSITE" id="PS50158"/>
    </source>
</evidence>
<keyword evidence="3" id="KW-0732">Signal</keyword>
<dbReference type="EMBL" id="BKCJ010007729">
    <property type="protein sequence ID" value="GEU78713.1"/>
    <property type="molecule type" value="Genomic_DNA"/>
</dbReference>
<feature type="compositionally biased region" description="Polar residues" evidence="2">
    <location>
        <begin position="54"/>
        <end position="65"/>
    </location>
</feature>
<feature type="compositionally biased region" description="Pro residues" evidence="2">
    <location>
        <begin position="118"/>
        <end position="143"/>
    </location>
</feature>
<dbReference type="GO" id="GO:0003676">
    <property type="term" value="F:nucleic acid binding"/>
    <property type="evidence" value="ECO:0007669"/>
    <property type="project" value="InterPro"/>
</dbReference>
<dbReference type="SMART" id="SM00343">
    <property type="entry name" value="ZnF_C2HC"/>
    <property type="match status" value="1"/>
</dbReference>
<gene>
    <name evidence="5" type="ORF">Tci_050691</name>
</gene>
<dbReference type="Gene3D" id="4.10.60.10">
    <property type="entry name" value="Zinc finger, CCHC-type"/>
    <property type="match status" value="1"/>
</dbReference>
<keyword evidence="1" id="KW-0862">Zinc</keyword>
<feature type="chain" id="PRO_5026913579" description="CCHC-type domain-containing protein" evidence="3">
    <location>
        <begin position="25"/>
        <end position="346"/>
    </location>
</feature>
<keyword evidence="1" id="KW-0479">Metal-binding</keyword>
<evidence type="ECO:0000256" key="1">
    <source>
        <dbReference type="PROSITE-ProRule" id="PRU00047"/>
    </source>
</evidence>
<keyword evidence="1" id="KW-0863">Zinc-finger</keyword>
<proteinExistence type="predicted"/>
<organism evidence="5">
    <name type="scientific">Tanacetum cinerariifolium</name>
    <name type="common">Dalmatian daisy</name>
    <name type="synonym">Chrysanthemum cinerariifolium</name>
    <dbReference type="NCBI Taxonomy" id="118510"/>
    <lineage>
        <taxon>Eukaryota</taxon>
        <taxon>Viridiplantae</taxon>
        <taxon>Streptophyta</taxon>
        <taxon>Embryophyta</taxon>
        <taxon>Tracheophyta</taxon>
        <taxon>Spermatophyta</taxon>
        <taxon>Magnoliopsida</taxon>
        <taxon>eudicotyledons</taxon>
        <taxon>Gunneridae</taxon>
        <taxon>Pentapetalae</taxon>
        <taxon>asterids</taxon>
        <taxon>campanulids</taxon>
        <taxon>Asterales</taxon>
        <taxon>Asteraceae</taxon>
        <taxon>Asteroideae</taxon>
        <taxon>Anthemideae</taxon>
        <taxon>Anthemidinae</taxon>
        <taxon>Tanacetum</taxon>
    </lineage>
</organism>
<feature type="signal peptide" evidence="3">
    <location>
        <begin position="1"/>
        <end position="24"/>
    </location>
</feature>
<feature type="region of interest" description="Disordered" evidence="2">
    <location>
        <begin position="106"/>
        <end position="147"/>
    </location>
</feature>
<name>A0A6L2MXU6_TANCI</name>
<dbReference type="GO" id="GO:0008270">
    <property type="term" value="F:zinc ion binding"/>
    <property type="evidence" value="ECO:0007669"/>
    <property type="project" value="UniProtKB-KW"/>
</dbReference>
<protein>
    <recommendedName>
        <fullName evidence="4">CCHC-type domain-containing protein</fullName>
    </recommendedName>
</protein>
<dbReference type="SUPFAM" id="SSF57756">
    <property type="entry name" value="Retrovirus zinc finger-like domains"/>
    <property type="match status" value="1"/>
</dbReference>
<dbReference type="InterPro" id="IPR001878">
    <property type="entry name" value="Znf_CCHC"/>
</dbReference>
<dbReference type="Pfam" id="PF00098">
    <property type="entry name" value="zf-CCHC"/>
    <property type="match status" value="1"/>
</dbReference>
<evidence type="ECO:0000313" key="5">
    <source>
        <dbReference type="EMBL" id="GEU78713.1"/>
    </source>
</evidence>
<dbReference type="InterPro" id="IPR036875">
    <property type="entry name" value="Znf_CCHC_sf"/>
</dbReference>
<feature type="region of interest" description="Disordered" evidence="2">
    <location>
        <begin position="39"/>
        <end position="81"/>
    </location>
</feature>
<dbReference type="AlphaFoldDB" id="A0A6L2MXU6"/>
<dbReference type="PROSITE" id="PS50158">
    <property type="entry name" value="ZF_CCHC"/>
    <property type="match status" value="1"/>
</dbReference>
<comment type="caution">
    <text evidence="5">The sequence shown here is derived from an EMBL/GenBank/DDBJ whole genome shotgun (WGS) entry which is preliminary data.</text>
</comment>
<sequence length="346" mass="38705">MVLRAAVQFSCCHVLICLIPCVLTRTTITRSLTALYSYPLDSGDNSSDEDQSETVESLHTQTASKSVLHPSPTRPLPTSPAFVQIPSSSSLPTLLSSSSLPPPLLLPSLSRKRSRSPSPLPPPLVSPSPLPSSPPAAVPPPPKYIESVGDDIETLHASLASAMQETMALRDRVRLLEQHDVVTRESLRIARGRITRSQLRAEYAEQKVRELREFQSHDRHIGDGVRTRRTNMTEQDIEASRARAEAAEQQAETLHVSLRVARMDVRDLIESREADSNCKRIDHLTKDYRAPVPVTTLRPLVAKQMTEVTCYECGRLEHYKSDCPKWKNQNQVNKQWKEKLVETLVS</sequence>
<feature type="domain" description="CCHC-type" evidence="4">
    <location>
        <begin position="310"/>
        <end position="325"/>
    </location>
</feature>
<accession>A0A6L2MXU6</accession>
<evidence type="ECO:0000256" key="3">
    <source>
        <dbReference type="SAM" id="SignalP"/>
    </source>
</evidence>
<evidence type="ECO:0000256" key="2">
    <source>
        <dbReference type="SAM" id="MobiDB-lite"/>
    </source>
</evidence>